<keyword evidence="3" id="KW-1185">Reference proteome</keyword>
<name>A0ABQ5W2B0_9HYPH</name>
<dbReference type="InterPro" id="IPR000182">
    <property type="entry name" value="GNAT_dom"/>
</dbReference>
<dbReference type="RefSeq" id="WP_284339648.1">
    <property type="nucleotide sequence ID" value="NZ_BSNS01000007.1"/>
</dbReference>
<dbReference type="Pfam" id="PF00583">
    <property type="entry name" value="Acetyltransf_1"/>
    <property type="match status" value="1"/>
</dbReference>
<evidence type="ECO:0000313" key="3">
    <source>
        <dbReference type="Proteomes" id="UP001156691"/>
    </source>
</evidence>
<proteinExistence type="predicted"/>
<gene>
    <name evidence="2" type="ORF">GCM10010862_14740</name>
</gene>
<organism evidence="2 3">
    <name type="scientific">Devosia nitrariae</name>
    <dbReference type="NCBI Taxonomy" id="2071872"/>
    <lineage>
        <taxon>Bacteria</taxon>
        <taxon>Pseudomonadati</taxon>
        <taxon>Pseudomonadota</taxon>
        <taxon>Alphaproteobacteria</taxon>
        <taxon>Hyphomicrobiales</taxon>
        <taxon>Devosiaceae</taxon>
        <taxon>Devosia</taxon>
    </lineage>
</organism>
<evidence type="ECO:0000259" key="1">
    <source>
        <dbReference type="PROSITE" id="PS51186"/>
    </source>
</evidence>
<feature type="domain" description="N-acetyltransferase" evidence="1">
    <location>
        <begin position="5"/>
        <end position="181"/>
    </location>
</feature>
<dbReference type="SUPFAM" id="SSF55729">
    <property type="entry name" value="Acyl-CoA N-acyltransferases (Nat)"/>
    <property type="match status" value="1"/>
</dbReference>
<dbReference type="InterPro" id="IPR016181">
    <property type="entry name" value="Acyl_CoA_acyltransferase"/>
</dbReference>
<evidence type="ECO:0000313" key="2">
    <source>
        <dbReference type="EMBL" id="GLQ54215.1"/>
    </source>
</evidence>
<sequence>MSAHLVFRPVTHETQADFEALFSARGSPSYCWCMAWRATSQELRDAKGPARRQQMLGRIAAGTPVGLLAYRDGTPVGWVSVAPKAIFRGLGGPLPEPNEQAWSLTCMFVPRPLRGQGLAHELIAAAIAHAHSGGATVLEAYPVDPDSPSYRFMGFVPAFEAAGFAHAGMAGTRRHVMRLAL</sequence>
<comment type="caution">
    <text evidence="2">The sequence shown here is derived from an EMBL/GenBank/DDBJ whole genome shotgun (WGS) entry which is preliminary data.</text>
</comment>
<dbReference type="PROSITE" id="PS51186">
    <property type="entry name" value="GNAT"/>
    <property type="match status" value="1"/>
</dbReference>
<dbReference type="Gene3D" id="3.40.630.30">
    <property type="match status" value="1"/>
</dbReference>
<dbReference type="EMBL" id="BSNS01000007">
    <property type="protein sequence ID" value="GLQ54215.1"/>
    <property type="molecule type" value="Genomic_DNA"/>
</dbReference>
<reference evidence="3" key="1">
    <citation type="journal article" date="2019" name="Int. J. Syst. Evol. Microbiol.">
        <title>The Global Catalogue of Microorganisms (GCM) 10K type strain sequencing project: providing services to taxonomists for standard genome sequencing and annotation.</title>
        <authorList>
            <consortium name="The Broad Institute Genomics Platform"/>
            <consortium name="The Broad Institute Genome Sequencing Center for Infectious Disease"/>
            <person name="Wu L."/>
            <person name="Ma J."/>
        </authorList>
    </citation>
    <scope>NUCLEOTIDE SEQUENCE [LARGE SCALE GENOMIC DNA]</scope>
    <source>
        <strain evidence="3">NBRC 112416</strain>
    </source>
</reference>
<protein>
    <submittedName>
        <fullName evidence="2">N-acetyltransferase</fullName>
    </submittedName>
</protein>
<accession>A0ABQ5W2B0</accession>
<dbReference type="Proteomes" id="UP001156691">
    <property type="component" value="Unassembled WGS sequence"/>
</dbReference>